<organism evidence="1 2">
    <name type="scientific">Rhynchosporium secalis</name>
    <name type="common">Barley scald fungus</name>
    <dbReference type="NCBI Taxonomy" id="38038"/>
    <lineage>
        <taxon>Eukaryota</taxon>
        <taxon>Fungi</taxon>
        <taxon>Dikarya</taxon>
        <taxon>Ascomycota</taxon>
        <taxon>Pezizomycotina</taxon>
        <taxon>Leotiomycetes</taxon>
        <taxon>Helotiales</taxon>
        <taxon>Ploettnerulaceae</taxon>
        <taxon>Rhynchosporium</taxon>
    </lineage>
</organism>
<reference evidence="2" key="1">
    <citation type="submission" date="2016-03" db="EMBL/GenBank/DDBJ databases">
        <authorList>
            <person name="Guldener U."/>
        </authorList>
    </citation>
    <scope>NUCLEOTIDE SEQUENCE [LARGE SCALE GENOMIC DNA]</scope>
</reference>
<keyword evidence="2" id="KW-1185">Reference proteome</keyword>
<evidence type="ECO:0000313" key="1">
    <source>
        <dbReference type="EMBL" id="CZT47574.1"/>
    </source>
</evidence>
<gene>
    <name evidence="1" type="ORF">RSE6_08150</name>
</gene>
<evidence type="ECO:0000313" key="2">
    <source>
        <dbReference type="Proteomes" id="UP000177625"/>
    </source>
</evidence>
<accession>A0A1E1MES2</accession>
<dbReference type="AlphaFoldDB" id="A0A1E1MES2"/>
<evidence type="ECO:0008006" key="3">
    <source>
        <dbReference type="Google" id="ProtNLM"/>
    </source>
</evidence>
<protein>
    <recommendedName>
        <fullName evidence="3">Heterokaryon incompatibility domain-containing protein</fullName>
    </recommendedName>
</protein>
<sequence length="189" mass="20873">MSNCPSSAAISEHVQRFLVIPGSTTDILLSFPKHGGNNQQLVLLDGQAEARMLVHPDHMQSPSDPLSVVKPQPIQENDKLGTCTPDIQNLVISNEGMRASSAKSYHRSLKEGNGNIRFLKLRFLTSQNSKKIDVISGENIHVSTSKLPKYEALSYTWGTEDSRGCIRLDDDTSLLIKPNLPAALRQLRQ</sequence>
<dbReference type="Proteomes" id="UP000177625">
    <property type="component" value="Unassembled WGS sequence"/>
</dbReference>
<proteinExistence type="predicted"/>
<name>A0A1E1MES2_RHYSE</name>
<dbReference type="EMBL" id="FJVC01000296">
    <property type="protein sequence ID" value="CZT47574.1"/>
    <property type="molecule type" value="Genomic_DNA"/>
</dbReference>